<feature type="compositionally biased region" description="Polar residues" evidence="1">
    <location>
        <begin position="59"/>
        <end position="69"/>
    </location>
</feature>
<feature type="region of interest" description="Disordered" evidence="1">
    <location>
        <begin position="188"/>
        <end position="213"/>
    </location>
</feature>
<dbReference type="STRING" id="526729.SAMN04324258_3794"/>
<dbReference type="AlphaFoldDB" id="A0A1T5LQU0"/>
<feature type="region of interest" description="Disordered" evidence="1">
    <location>
        <begin position="59"/>
        <end position="83"/>
    </location>
</feature>
<name>A0A1T5LQU0_9MICO</name>
<dbReference type="Proteomes" id="UP000189777">
    <property type="component" value="Unassembled WGS sequence"/>
</dbReference>
<sequence length="213" mass="21849">MTTVDGALAFDAMTRPRVQDVISWRRPRRPRPSLRGGIQAATGLLSAAVDLAVSVGSGTASTSDLSTLGTEPPRVPQDPAQPVPELPCVVVGGTAGRPAATGAGRQHLWATRDRLWVEPSASAAEPPVGEVELDRTTLALRSLALAPGEPGPWTLETPCTATITGPGTEIVVEGSWLAIAWLGHLAGWPDPGRPAPGSPDSGSAEPSGAPRDG</sequence>
<evidence type="ECO:0000313" key="3">
    <source>
        <dbReference type="Proteomes" id="UP000189777"/>
    </source>
</evidence>
<feature type="compositionally biased region" description="Pro residues" evidence="1">
    <location>
        <begin position="73"/>
        <end position="83"/>
    </location>
</feature>
<dbReference type="EMBL" id="FUZQ01000007">
    <property type="protein sequence ID" value="SKC78397.1"/>
    <property type="molecule type" value="Genomic_DNA"/>
</dbReference>
<evidence type="ECO:0000313" key="2">
    <source>
        <dbReference type="EMBL" id="SKC78397.1"/>
    </source>
</evidence>
<keyword evidence="3" id="KW-1185">Reference proteome</keyword>
<protein>
    <submittedName>
        <fullName evidence="2">Uncharacterized protein</fullName>
    </submittedName>
</protein>
<proteinExistence type="predicted"/>
<gene>
    <name evidence="2" type="ORF">SAMN04324258_3794</name>
</gene>
<accession>A0A1T5LQU0</accession>
<organism evidence="2 3">
    <name type="scientific">Krasilnikoviella flava</name>
    <dbReference type="NCBI Taxonomy" id="526729"/>
    <lineage>
        <taxon>Bacteria</taxon>
        <taxon>Bacillati</taxon>
        <taxon>Actinomycetota</taxon>
        <taxon>Actinomycetes</taxon>
        <taxon>Micrococcales</taxon>
        <taxon>Promicromonosporaceae</taxon>
        <taxon>Krasilnikoviella</taxon>
    </lineage>
</organism>
<evidence type="ECO:0000256" key="1">
    <source>
        <dbReference type="SAM" id="MobiDB-lite"/>
    </source>
</evidence>
<reference evidence="2 3" key="1">
    <citation type="submission" date="2017-02" db="EMBL/GenBank/DDBJ databases">
        <authorList>
            <person name="Peterson S.W."/>
        </authorList>
    </citation>
    <scope>NUCLEOTIDE SEQUENCE [LARGE SCALE GENOMIC DNA]</scope>
    <source>
        <strain evidence="2 3">DSM 21481</strain>
    </source>
</reference>